<dbReference type="RefSeq" id="WP_011586057.1">
    <property type="nucleotide sequence ID" value="NC_008255.1"/>
</dbReference>
<dbReference type="InterPro" id="IPR021272">
    <property type="entry name" value="DUF2851"/>
</dbReference>
<sequence>MVNEELLWVLWQHLLFSVESLHTTTGEPIIIKHTGTLNVHAGPDFSLAKLCIDGIEWAGDVEIHTKASDWYKHKHQHNPAYESVILHVVYEADIDITRADGSCIPVLELKDRIHTMHLETYGYLMEEKKTVPCAHAIHEIPAIVMEQMKQRVLIERLERKTDGLFQLLTDQPNWKMIAGRLIFKSFGTGLNDYLFERMAQQMDFNKLDRLSYAPKSIEALFFGCSGMLEKDWADDFPAALKKEYTYLQRTQTVTCTIDSSEWKFLRTRPVNFPTIRLAQLAALFSNTDWYASFSSITSVKYAEDFLNVSLSDYWLNHYRFDVLSKPAPKHIGKTFANTFLLNAYIPFLVLHARYYKNETTWEQVFEMLDTIQAEDNAITRVWKELGIRMDTGFDSQSGLELYKMYCTHKKCLSCSIGFSILRNASVSAVVK</sequence>
<evidence type="ECO:0008006" key="3">
    <source>
        <dbReference type="Google" id="ProtNLM"/>
    </source>
</evidence>
<name>A0A6N4SUA3_CYTH3</name>
<evidence type="ECO:0000313" key="2">
    <source>
        <dbReference type="Proteomes" id="UP000001822"/>
    </source>
</evidence>
<reference evidence="1 2" key="1">
    <citation type="journal article" date="2007" name="Appl. Environ. Microbiol.">
        <title>Genome sequence of the cellulolytic gliding bacterium Cytophaga hutchinsonii.</title>
        <authorList>
            <person name="Xie G."/>
            <person name="Bruce D.C."/>
            <person name="Challacombe J.F."/>
            <person name="Chertkov O."/>
            <person name="Detter J.C."/>
            <person name="Gilna P."/>
            <person name="Han C.S."/>
            <person name="Lucas S."/>
            <person name="Misra M."/>
            <person name="Myers G.L."/>
            <person name="Richardson P."/>
            <person name="Tapia R."/>
            <person name="Thayer N."/>
            <person name="Thompson L.S."/>
            <person name="Brettin T.S."/>
            <person name="Henrissat B."/>
            <person name="Wilson D.B."/>
            <person name="McBride M.J."/>
        </authorList>
    </citation>
    <scope>NUCLEOTIDE SEQUENCE [LARGE SCALE GENOMIC DNA]</scope>
    <source>
        <strain evidence="2">ATCC 33406 / DSM 1761 / CIP 103989 / NBRC 15051 / NCIMB 9469 / D465</strain>
    </source>
</reference>
<dbReference type="Pfam" id="PF11013">
    <property type="entry name" value="DUF2851"/>
    <property type="match status" value="1"/>
</dbReference>
<dbReference type="EMBL" id="CP000383">
    <property type="protein sequence ID" value="ABG59947.1"/>
    <property type="molecule type" value="Genomic_DNA"/>
</dbReference>
<dbReference type="OrthoDB" id="1005072at2"/>
<accession>A0A6N4SUA3</accession>
<keyword evidence="2" id="KW-1185">Reference proteome</keyword>
<dbReference type="KEGG" id="chu:CHU_2696"/>
<dbReference type="Proteomes" id="UP000001822">
    <property type="component" value="Chromosome"/>
</dbReference>
<evidence type="ECO:0000313" key="1">
    <source>
        <dbReference type="EMBL" id="ABG59947.1"/>
    </source>
</evidence>
<protein>
    <recommendedName>
        <fullName evidence="3">DUF2851 domain-containing protein</fullName>
    </recommendedName>
</protein>
<gene>
    <name evidence="1" type="ordered locus">CHU_2696</name>
</gene>
<dbReference type="AlphaFoldDB" id="A0A6N4SUA3"/>
<proteinExistence type="predicted"/>
<organism evidence="1 2">
    <name type="scientific">Cytophaga hutchinsonii (strain ATCC 33406 / DSM 1761 / CIP 103989 / NBRC 15051 / NCIMB 9469 / D465)</name>
    <dbReference type="NCBI Taxonomy" id="269798"/>
    <lineage>
        <taxon>Bacteria</taxon>
        <taxon>Pseudomonadati</taxon>
        <taxon>Bacteroidota</taxon>
        <taxon>Cytophagia</taxon>
        <taxon>Cytophagales</taxon>
        <taxon>Cytophagaceae</taxon>
        <taxon>Cytophaga</taxon>
    </lineage>
</organism>